<dbReference type="PANTHER" id="PTHR42800">
    <property type="entry name" value="EXOINULINASE INUD (AFU_ORTHOLOGUE AFUA_5G00480)"/>
    <property type="match status" value="1"/>
</dbReference>
<evidence type="ECO:0000256" key="4">
    <source>
        <dbReference type="RuleBase" id="RU362110"/>
    </source>
</evidence>
<keyword evidence="2 4" id="KW-0378">Hydrolase</keyword>
<dbReference type="PROSITE" id="PS51257">
    <property type="entry name" value="PROKAR_LIPOPROTEIN"/>
    <property type="match status" value="1"/>
</dbReference>
<evidence type="ECO:0000259" key="6">
    <source>
        <dbReference type="Pfam" id="PF08244"/>
    </source>
</evidence>
<sequence length="500" mass="57755">MKHTYFILCLVLLMGCKKTDNTLIKKETIIEKKSGEQYRPAYHFTPEKNWMNDPNGLVYFEGEYHLFYQYYPDDNIWGPMHWGHAISKDMVHWKRLPIALFPDKLGYIFSGSAVIDWNNTTGFGTKEKPAMVAIYTYHDMAGEKSGKIKYQTQAIAYSLDKGRTWVKYEKNPVLENPGIKDFRDPKVFWHQESNKWIMSLAVHDQINFYSSKNLKEWVLESEFGKNIGSHGGIWECPDLFPIKDSYGNTKWVLLVSLNPNGPQGGSATQYFIGDFNGSVFTSDDTKIRWLDYGADNYAGVTFSDIPKDDGRRILIGWMSNWQYSQAVPTYSWRSAMTLPRELLLSKNNNEYYIQSKPIDEIKNILTKSELITSKIHTVKTSSYLIEINKEIQDFKINLQNSTGDIFKIETKNGILITDRTKTGDNSFSEEFGAVHKSMELEKIFNVKIFVDNSSVEIFLNNGELVMTELIFPTNPLTEIYVNEAIKDYKLTPIKPIWKTN</sequence>
<name>A0A1H5J0T2_9FLAO</name>
<evidence type="ECO:0000259" key="5">
    <source>
        <dbReference type="Pfam" id="PF00251"/>
    </source>
</evidence>
<reference evidence="7 8" key="1">
    <citation type="submission" date="2016-10" db="EMBL/GenBank/DDBJ databases">
        <authorList>
            <person name="Varghese N."/>
            <person name="Submissions S."/>
        </authorList>
    </citation>
    <scope>NUCLEOTIDE SEQUENCE [LARGE SCALE GENOMIC DNA]</scope>
    <source>
        <strain evidence="7 8">DSW-5</strain>
    </source>
</reference>
<organism evidence="7 8">
    <name type="scientific">Polaribacter dokdonensis DSW-5</name>
    <dbReference type="NCBI Taxonomy" id="1300348"/>
    <lineage>
        <taxon>Bacteria</taxon>
        <taxon>Pseudomonadati</taxon>
        <taxon>Bacteroidota</taxon>
        <taxon>Flavobacteriia</taxon>
        <taxon>Flavobacteriales</taxon>
        <taxon>Flavobacteriaceae</taxon>
    </lineage>
</organism>
<dbReference type="PANTHER" id="PTHR42800:SF1">
    <property type="entry name" value="EXOINULINASE INUD (AFU_ORTHOLOGUE AFUA_5G00480)"/>
    <property type="match status" value="1"/>
</dbReference>
<accession>A0A1H5J0T2</accession>
<feature type="domain" description="Glycosyl hydrolase family 32 N-terminal" evidence="5">
    <location>
        <begin position="43"/>
        <end position="352"/>
    </location>
</feature>
<comment type="similarity">
    <text evidence="1 4">Belongs to the glycosyl hydrolase 32 family.</text>
</comment>
<dbReference type="Proteomes" id="UP000183071">
    <property type="component" value="Unassembled WGS sequence"/>
</dbReference>
<dbReference type="InterPro" id="IPR018053">
    <property type="entry name" value="Glyco_hydro_32_AS"/>
</dbReference>
<dbReference type="Gene3D" id="2.115.10.20">
    <property type="entry name" value="Glycosyl hydrolase domain, family 43"/>
    <property type="match status" value="1"/>
</dbReference>
<dbReference type="InterPro" id="IPR001362">
    <property type="entry name" value="Glyco_hydro_32"/>
</dbReference>
<dbReference type="InterPro" id="IPR023296">
    <property type="entry name" value="Glyco_hydro_beta-prop_sf"/>
</dbReference>
<dbReference type="SUPFAM" id="SSF49899">
    <property type="entry name" value="Concanavalin A-like lectins/glucanases"/>
    <property type="match status" value="1"/>
</dbReference>
<dbReference type="SUPFAM" id="SSF75005">
    <property type="entry name" value="Arabinanase/levansucrase/invertase"/>
    <property type="match status" value="1"/>
</dbReference>
<keyword evidence="3 4" id="KW-0326">Glycosidase</keyword>
<dbReference type="CDD" id="cd18622">
    <property type="entry name" value="GH32_Inu-like"/>
    <property type="match status" value="1"/>
</dbReference>
<dbReference type="Pfam" id="PF00251">
    <property type="entry name" value="Glyco_hydro_32N"/>
    <property type="match status" value="1"/>
</dbReference>
<feature type="domain" description="Glycosyl hydrolase family 32 C-terminal" evidence="6">
    <location>
        <begin position="365"/>
        <end position="481"/>
    </location>
</feature>
<dbReference type="PROSITE" id="PS00609">
    <property type="entry name" value="GLYCOSYL_HYDROL_F32"/>
    <property type="match status" value="1"/>
</dbReference>
<dbReference type="Pfam" id="PF08244">
    <property type="entry name" value="Glyco_hydro_32C"/>
    <property type="match status" value="1"/>
</dbReference>
<dbReference type="SMART" id="SM00640">
    <property type="entry name" value="Glyco_32"/>
    <property type="match status" value="1"/>
</dbReference>
<evidence type="ECO:0000256" key="3">
    <source>
        <dbReference type="ARBA" id="ARBA00023295"/>
    </source>
</evidence>
<evidence type="ECO:0000256" key="2">
    <source>
        <dbReference type="ARBA" id="ARBA00022801"/>
    </source>
</evidence>
<protein>
    <submittedName>
        <fullName evidence="7">Fructan beta-fructosidase</fullName>
    </submittedName>
</protein>
<dbReference type="InterPro" id="IPR013189">
    <property type="entry name" value="Glyco_hydro_32_C"/>
</dbReference>
<comment type="caution">
    <text evidence="7">The sequence shown here is derived from an EMBL/GenBank/DDBJ whole genome shotgun (WGS) entry which is preliminary data.</text>
</comment>
<dbReference type="InterPro" id="IPR013320">
    <property type="entry name" value="ConA-like_dom_sf"/>
</dbReference>
<evidence type="ECO:0000256" key="1">
    <source>
        <dbReference type="ARBA" id="ARBA00009902"/>
    </source>
</evidence>
<dbReference type="Gene3D" id="2.60.120.560">
    <property type="entry name" value="Exo-inulinase, domain 1"/>
    <property type="match status" value="1"/>
</dbReference>
<proteinExistence type="inferred from homology"/>
<dbReference type="EMBL" id="FNUE01000002">
    <property type="protein sequence ID" value="SEE46125.1"/>
    <property type="molecule type" value="Genomic_DNA"/>
</dbReference>
<evidence type="ECO:0000313" key="7">
    <source>
        <dbReference type="EMBL" id="SEE46125.1"/>
    </source>
</evidence>
<keyword evidence="8" id="KW-1185">Reference proteome</keyword>
<evidence type="ECO:0000313" key="8">
    <source>
        <dbReference type="Proteomes" id="UP000183071"/>
    </source>
</evidence>
<dbReference type="InterPro" id="IPR013148">
    <property type="entry name" value="Glyco_hydro_32_N"/>
</dbReference>
<gene>
    <name evidence="7" type="ORF">SAMN05444353_1797</name>
</gene>